<dbReference type="InterPro" id="IPR036628">
    <property type="entry name" value="Clp_N_dom_sf"/>
</dbReference>
<keyword evidence="3" id="KW-0645">Protease</keyword>
<feature type="domain" description="Clp R" evidence="2">
    <location>
        <begin position="1"/>
        <end position="141"/>
    </location>
</feature>
<name>A0ABU1PR85_9PSEU</name>
<dbReference type="EMBL" id="JAVDSG010000001">
    <property type="protein sequence ID" value="MDR6593096.1"/>
    <property type="molecule type" value="Genomic_DNA"/>
</dbReference>
<sequence>MGWYTEAARQVSVLALSEARALGHATIGTGHLLLGLLGEGGAAATVLVSSGVTPHGCRPHVREVERGGVPFPGHLPFTPGAKRALAAAVREALALGHRNVGTGHLLLGLLTEVDGVAVDVLARCGATPEDVRDRAFAELAGISLAGFPPSPRTARLYLSHRPRDLHLAGRIADRLDDMGCAVVPDAASCDVLLAVVGPGWTVPDEPVRDELEAARTRLVPVIAVLVDGVELPADQLPGTGCVAVRHETFRDDVARLADAVRYAQPGMG</sequence>
<organism evidence="3 4">
    <name type="scientific">Saccharothrix longispora</name>
    <dbReference type="NCBI Taxonomy" id="33920"/>
    <lineage>
        <taxon>Bacteria</taxon>
        <taxon>Bacillati</taxon>
        <taxon>Actinomycetota</taxon>
        <taxon>Actinomycetes</taxon>
        <taxon>Pseudonocardiales</taxon>
        <taxon>Pseudonocardiaceae</taxon>
        <taxon>Saccharothrix</taxon>
    </lineage>
</organism>
<dbReference type="Proteomes" id="UP001268819">
    <property type="component" value="Unassembled WGS sequence"/>
</dbReference>
<dbReference type="GO" id="GO:0005524">
    <property type="term" value="F:ATP binding"/>
    <property type="evidence" value="ECO:0007669"/>
    <property type="project" value="UniProtKB-KW"/>
</dbReference>
<dbReference type="SUPFAM" id="SSF81923">
    <property type="entry name" value="Double Clp-N motif"/>
    <property type="match status" value="1"/>
</dbReference>
<dbReference type="RefSeq" id="WP_310305387.1">
    <property type="nucleotide sequence ID" value="NZ_BAAAXB010000001.1"/>
</dbReference>
<keyword evidence="4" id="KW-1185">Reference proteome</keyword>
<keyword evidence="3" id="KW-0067">ATP-binding</keyword>
<gene>
    <name evidence="3" type="ORF">J2S66_001480</name>
</gene>
<dbReference type="Gene3D" id="1.10.1780.10">
    <property type="entry name" value="Clp, N-terminal domain"/>
    <property type="match status" value="1"/>
</dbReference>
<dbReference type="Pfam" id="PF02861">
    <property type="entry name" value="Clp_N"/>
    <property type="match status" value="2"/>
</dbReference>
<dbReference type="InterPro" id="IPR044217">
    <property type="entry name" value="CLPT1/2"/>
</dbReference>
<proteinExistence type="predicted"/>
<evidence type="ECO:0000259" key="2">
    <source>
        <dbReference type="PROSITE" id="PS51903"/>
    </source>
</evidence>
<dbReference type="PANTHER" id="PTHR47016">
    <property type="entry name" value="ATP-DEPENDENT CLP PROTEASE ATP-BINDING SUBUNIT CLPT1, CHLOROPLASTIC"/>
    <property type="match status" value="1"/>
</dbReference>
<evidence type="ECO:0000313" key="4">
    <source>
        <dbReference type="Proteomes" id="UP001268819"/>
    </source>
</evidence>
<reference evidence="3 4" key="1">
    <citation type="submission" date="2023-07" db="EMBL/GenBank/DDBJ databases">
        <title>Sequencing the genomes of 1000 actinobacteria strains.</title>
        <authorList>
            <person name="Klenk H.-P."/>
        </authorList>
    </citation>
    <scope>NUCLEOTIDE SEQUENCE [LARGE SCALE GENOMIC DNA]</scope>
    <source>
        <strain evidence="3 4">DSM 43749</strain>
    </source>
</reference>
<dbReference type="GO" id="GO:0006508">
    <property type="term" value="P:proteolysis"/>
    <property type="evidence" value="ECO:0007669"/>
    <property type="project" value="UniProtKB-KW"/>
</dbReference>
<evidence type="ECO:0000313" key="3">
    <source>
        <dbReference type="EMBL" id="MDR6593096.1"/>
    </source>
</evidence>
<keyword evidence="1" id="KW-0677">Repeat</keyword>
<dbReference type="InterPro" id="IPR004176">
    <property type="entry name" value="Clp_R_N"/>
</dbReference>
<keyword evidence="3" id="KW-0378">Hydrolase</keyword>
<accession>A0ABU1PR85</accession>
<comment type="caution">
    <text evidence="3">The sequence shown here is derived from an EMBL/GenBank/DDBJ whole genome shotgun (WGS) entry which is preliminary data.</text>
</comment>
<evidence type="ECO:0000256" key="1">
    <source>
        <dbReference type="PROSITE-ProRule" id="PRU01251"/>
    </source>
</evidence>
<dbReference type="PANTHER" id="PTHR47016:SF5">
    <property type="entry name" value="CLP DOMAIN SUPERFAMILY PROTEIN"/>
    <property type="match status" value="1"/>
</dbReference>
<keyword evidence="3" id="KW-0547">Nucleotide-binding</keyword>
<dbReference type="GO" id="GO:0008233">
    <property type="term" value="F:peptidase activity"/>
    <property type="evidence" value="ECO:0007669"/>
    <property type="project" value="UniProtKB-KW"/>
</dbReference>
<dbReference type="PROSITE" id="PS51903">
    <property type="entry name" value="CLP_R"/>
    <property type="match status" value="1"/>
</dbReference>
<protein>
    <submittedName>
        <fullName evidence="3">ATP-dependent Clp protease ATP-binding subunit ClpC</fullName>
    </submittedName>
</protein>